<reference evidence="1" key="1">
    <citation type="submission" date="2018-06" db="EMBL/GenBank/DDBJ databases">
        <authorList>
            <person name="Zhirakovskaya E."/>
        </authorList>
    </citation>
    <scope>NUCLEOTIDE SEQUENCE</scope>
</reference>
<sequence>MKAVVLTYDANRALTNHMIAKYDQLWPKHPFVFRIPFQQLDVSESEHHEGVRTSPDIKGTVLGLLRDIPDDEWIYWCIDDKYPICLNISAIEGIMGWLPSTSPGDIDGILLCRCRTFNRPDFVSAGFIADNQGVRYLERADYEQIWIHQFLRVKVLRFLFESFPDEISSAKLMDEMKRRIVKPDSHRIYVVENNLAVFGESTTRGVLTKNCYRSMRRCGLALPEWYTVCSGKTKIMGKLGLICRIRAWYERISG</sequence>
<organism evidence="1">
    <name type="scientific">hydrothermal vent metagenome</name>
    <dbReference type="NCBI Taxonomy" id="652676"/>
    <lineage>
        <taxon>unclassified sequences</taxon>
        <taxon>metagenomes</taxon>
        <taxon>ecological metagenomes</taxon>
    </lineage>
</organism>
<dbReference type="EMBL" id="UOFN01000129">
    <property type="protein sequence ID" value="VAW80554.1"/>
    <property type="molecule type" value="Genomic_DNA"/>
</dbReference>
<protein>
    <submittedName>
        <fullName evidence="1">Uncharacterized protein</fullName>
    </submittedName>
</protein>
<proteinExistence type="predicted"/>
<accession>A0A3B0ZGY3</accession>
<name>A0A3B0ZGY3_9ZZZZ</name>
<evidence type="ECO:0000313" key="1">
    <source>
        <dbReference type="EMBL" id="VAW80554.1"/>
    </source>
</evidence>
<gene>
    <name evidence="1" type="ORF">MNBD_GAMMA15-2371</name>
</gene>
<dbReference type="AlphaFoldDB" id="A0A3B0ZGY3"/>